<dbReference type="Gene3D" id="2.60.40.10">
    <property type="entry name" value="Immunoglobulins"/>
    <property type="match status" value="2"/>
</dbReference>
<accession>A0A672KS08</accession>
<dbReference type="OMA" id="FQRYTCV"/>
<evidence type="ECO:0000256" key="1">
    <source>
        <dbReference type="SAM" id="MobiDB-lite"/>
    </source>
</evidence>
<feature type="transmembrane region" description="Helical" evidence="2">
    <location>
        <begin position="243"/>
        <end position="264"/>
    </location>
</feature>
<dbReference type="InterPro" id="IPR042974">
    <property type="entry name" value="JAM-C"/>
</dbReference>
<protein>
    <submittedName>
        <fullName evidence="5">Uncharacterized LOC107573534</fullName>
    </submittedName>
</protein>
<dbReference type="GO" id="GO:0098632">
    <property type="term" value="F:cell-cell adhesion mediator activity"/>
    <property type="evidence" value="ECO:0007669"/>
    <property type="project" value="TreeGrafter"/>
</dbReference>
<keyword evidence="3" id="KW-0732">Signal</keyword>
<dbReference type="InterPro" id="IPR036179">
    <property type="entry name" value="Ig-like_dom_sf"/>
</dbReference>
<dbReference type="GO" id="GO:0005886">
    <property type="term" value="C:plasma membrane"/>
    <property type="evidence" value="ECO:0007669"/>
    <property type="project" value="TreeGrafter"/>
</dbReference>
<feature type="signal peptide" evidence="3">
    <location>
        <begin position="1"/>
        <end position="19"/>
    </location>
</feature>
<evidence type="ECO:0000313" key="5">
    <source>
        <dbReference type="Ensembl" id="ENSSGRP00000013235.1"/>
    </source>
</evidence>
<dbReference type="PANTHER" id="PTHR44598:SF3">
    <property type="entry name" value="JUNCTIONAL ADHESION MOLECULE 3B"/>
    <property type="match status" value="1"/>
</dbReference>
<dbReference type="Proteomes" id="UP000472262">
    <property type="component" value="Unassembled WGS sequence"/>
</dbReference>
<sequence>MSSVKVMLVVYLFIPAVRPNSGLLKVECLPAVGILAQTTVIRCVFKNVKDIDLLGVYLTKTGQNKPIFSQDGSKSSGDPRFSLENLAVGPSLQISDTMFSDEGKYQYRVVTDSGVEEIQLSISVRAKYKDPVTSTWPKNVTDGGPASLYCNATDGYPEGFIHWFDRSGTNWTINSELTKIPAGVKSVALSSKLTFKSINLGLAPFRCIVFNSKYVQDGENTLEIISARSDVNKDSSRSNATNIVAGVMVIGSLIVGLLFSLLCFRKRNAHHKDTFNNHSKDGRRTSAHPILSYETGRGDEDDVENGDSR</sequence>
<keyword evidence="2" id="KW-0812">Transmembrane</keyword>
<feature type="domain" description="Ig-like" evidence="4">
    <location>
        <begin position="131"/>
        <end position="223"/>
    </location>
</feature>
<evidence type="ECO:0000313" key="6">
    <source>
        <dbReference type="Proteomes" id="UP000472262"/>
    </source>
</evidence>
<proteinExistence type="predicted"/>
<dbReference type="PROSITE" id="PS50835">
    <property type="entry name" value="IG_LIKE"/>
    <property type="match status" value="1"/>
</dbReference>
<dbReference type="AlphaFoldDB" id="A0A672KS08"/>
<feature type="chain" id="PRO_5025415915" evidence="3">
    <location>
        <begin position="20"/>
        <end position="309"/>
    </location>
</feature>
<keyword evidence="2" id="KW-1133">Transmembrane helix</keyword>
<dbReference type="InterPro" id="IPR007110">
    <property type="entry name" value="Ig-like_dom"/>
</dbReference>
<dbReference type="GO" id="GO:0044291">
    <property type="term" value="C:cell-cell contact zone"/>
    <property type="evidence" value="ECO:0007669"/>
    <property type="project" value="TreeGrafter"/>
</dbReference>
<dbReference type="Ensembl" id="ENSSGRT00000014322.1">
    <property type="protein sequence ID" value="ENSSGRP00000013235.1"/>
    <property type="gene ID" value="ENSSGRG00000008406.1"/>
</dbReference>
<dbReference type="GO" id="GO:0046982">
    <property type="term" value="F:protein heterodimerization activity"/>
    <property type="evidence" value="ECO:0007669"/>
    <property type="project" value="InterPro"/>
</dbReference>
<dbReference type="GO" id="GO:0005178">
    <property type="term" value="F:integrin binding"/>
    <property type="evidence" value="ECO:0007669"/>
    <property type="project" value="TreeGrafter"/>
</dbReference>
<dbReference type="GO" id="GO:0016477">
    <property type="term" value="P:cell migration"/>
    <property type="evidence" value="ECO:0007669"/>
    <property type="project" value="TreeGrafter"/>
</dbReference>
<keyword evidence="6" id="KW-1185">Reference proteome</keyword>
<dbReference type="InterPro" id="IPR013783">
    <property type="entry name" value="Ig-like_fold"/>
</dbReference>
<dbReference type="PANTHER" id="PTHR44598">
    <property type="entry name" value="JUNCTIONAL ADHESION MOLECULE C"/>
    <property type="match status" value="1"/>
</dbReference>
<evidence type="ECO:0000259" key="4">
    <source>
        <dbReference type="PROSITE" id="PS50835"/>
    </source>
</evidence>
<keyword evidence="2" id="KW-0472">Membrane</keyword>
<organism evidence="5 6">
    <name type="scientific">Sinocyclocheilus grahami</name>
    <name type="common">Dianchi golden-line fish</name>
    <name type="synonym">Barbus grahami</name>
    <dbReference type="NCBI Taxonomy" id="75366"/>
    <lineage>
        <taxon>Eukaryota</taxon>
        <taxon>Metazoa</taxon>
        <taxon>Chordata</taxon>
        <taxon>Craniata</taxon>
        <taxon>Vertebrata</taxon>
        <taxon>Euteleostomi</taxon>
        <taxon>Actinopterygii</taxon>
        <taxon>Neopterygii</taxon>
        <taxon>Teleostei</taxon>
        <taxon>Ostariophysi</taxon>
        <taxon>Cypriniformes</taxon>
        <taxon>Cyprinidae</taxon>
        <taxon>Cyprininae</taxon>
        <taxon>Sinocyclocheilus</taxon>
    </lineage>
</organism>
<gene>
    <name evidence="5" type="primary">LOC107573534</name>
</gene>
<evidence type="ECO:0000256" key="3">
    <source>
        <dbReference type="SAM" id="SignalP"/>
    </source>
</evidence>
<name>A0A672KS08_SINGR</name>
<dbReference type="GO" id="GO:0042803">
    <property type="term" value="F:protein homodimerization activity"/>
    <property type="evidence" value="ECO:0007669"/>
    <property type="project" value="InterPro"/>
</dbReference>
<evidence type="ECO:0000256" key="2">
    <source>
        <dbReference type="SAM" id="Phobius"/>
    </source>
</evidence>
<reference evidence="5" key="2">
    <citation type="submission" date="2025-09" db="UniProtKB">
        <authorList>
            <consortium name="Ensembl"/>
        </authorList>
    </citation>
    <scope>IDENTIFICATION</scope>
</reference>
<dbReference type="SUPFAM" id="SSF48726">
    <property type="entry name" value="Immunoglobulin"/>
    <property type="match status" value="1"/>
</dbReference>
<reference evidence="5" key="1">
    <citation type="submission" date="2025-08" db="UniProtKB">
        <authorList>
            <consortium name="Ensembl"/>
        </authorList>
    </citation>
    <scope>IDENTIFICATION</scope>
</reference>
<feature type="compositionally biased region" description="Basic and acidic residues" evidence="1">
    <location>
        <begin position="273"/>
        <end position="284"/>
    </location>
</feature>
<feature type="compositionally biased region" description="Acidic residues" evidence="1">
    <location>
        <begin position="299"/>
        <end position="309"/>
    </location>
</feature>
<dbReference type="InParanoid" id="A0A672KS08"/>
<feature type="region of interest" description="Disordered" evidence="1">
    <location>
        <begin position="273"/>
        <end position="309"/>
    </location>
</feature>
<dbReference type="GO" id="GO:0098636">
    <property type="term" value="C:protein complex involved in cell adhesion"/>
    <property type="evidence" value="ECO:0007669"/>
    <property type="project" value="TreeGrafter"/>
</dbReference>